<name>A0ABP1DZF9_9APHY</name>
<dbReference type="Gene3D" id="3.40.50.1820">
    <property type="entry name" value="alpha/beta hydrolase"/>
    <property type="match status" value="1"/>
</dbReference>
<evidence type="ECO:0000259" key="1">
    <source>
        <dbReference type="Pfam" id="PF12697"/>
    </source>
</evidence>
<gene>
    <name evidence="2" type="ORF">GFSPODELE1_LOCUS9202</name>
</gene>
<keyword evidence="3" id="KW-1185">Reference proteome</keyword>
<dbReference type="InterPro" id="IPR029058">
    <property type="entry name" value="AB_hydrolase_fold"/>
</dbReference>
<dbReference type="EMBL" id="OZ037950">
    <property type="protein sequence ID" value="CAL1713225.1"/>
    <property type="molecule type" value="Genomic_DNA"/>
</dbReference>
<dbReference type="SUPFAM" id="SSF53474">
    <property type="entry name" value="alpha/beta-Hydrolases"/>
    <property type="match status" value="1"/>
</dbReference>
<feature type="domain" description="AB hydrolase-1" evidence="1">
    <location>
        <begin position="41"/>
        <end position="239"/>
    </location>
</feature>
<sequence length="287" mass="32436">MSTSFETTTLFIPHPQESGVSIVGVLEQVQPGETIGRKIALILHGSLGHKDYLFQKRLAYRLPIDSFRFDFRGNHETAGEWRMGALANDVADIDAVVAYLMKEYGYVVDLIVGHSRGAISGIRWMCTSEESKTVRGFVNVSGRYRMEKILDNIPSRFKQLLESQGYYLMKGVVARKEFVGKVTVDDVQEFVTFDCSFVWDQFPPSTHVFSLHGLKDHIVPPYDAIIYARAFGARSPGTHNLCYSEDADHNFTGMSDFVVETVLEWWKALEHGQLKTGIWNTGVRSKL</sequence>
<evidence type="ECO:0000313" key="3">
    <source>
        <dbReference type="Proteomes" id="UP001497453"/>
    </source>
</evidence>
<evidence type="ECO:0000313" key="2">
    <source>
        <dbReference type="EMBL" id="CAL1713225.1"/>
    </source>
</evidence>
<reference evidence="3" key="1">
    <citation type="submission" date="2024-04" db="EMBL/GenBank/DDBJ databases">
        <authorList>
            <person name="Shaw F."/>
            <person name="Minotto A."/>
        </authorList>
    </citation>
    <scope>NUCLEOTIDE SEQUENCE [LARGE SCALE GENOMIC DNA]</scope>
</reference>
<proteinExistence type="predicted"/>
<organism evidence="2 3">
    <name type="scientific">Somion occarium</name>
    <dbReference type="NCBI Taxonomy" id="3059160"/>
    <lineage>
        <taxon>Eukaryota</taxon>
        <taxon>Fungi</taxon>
        <taxon>Dikarya</taxon>
        <taxon>Basidiomycota</taxon>
        <taxon>Agaricomycotina</taxon>
        <taxon>Agaricomycetes</taxon>
        <taxon>Polyporales</taxon>
        <taxon>Cerrenaceae</taxon>
        <taxon>Somion</taxon>
    </lineage>
</organism>
<accession>A0ABP1DZF9</accession>
<protein>
    <recommendedName>
        <fullName evidence="1">AB hydrolase-1 domain-containing protein</fullName>
    </recommendedName>
</protein>
<dbReference type="InterPro" id="IPR000073">
    <property type="entry name" value="AB_hydrolase_1"/>
</dbReference>
<dbReference type="Proteomes" id="UP001497453">
    <property type="component" value="Chromosome 7"/>
</dbReference>
<dbReference type="Pfam" id="PF12697">
    <property type="entry name" value="Abhydrolase_6"/>
    <property type="match status" value="1"/>
</dbReference>